<dbReference type="EMBL" id="JAULSW010000007">
    <property type="protein sequence ID" value="KAK3374636.1"/>
    <property type="molecule type" value="Genomic_DNA"/>
</dbReference>
<accession>A0AAE0N8F9</accession>
<dbReference type="Proteomes" id="UP001285441">
    <property type="component" value="Unassembled WGS sequence"/>
</dbReference>
<comment type="caution">
    <text evidence="2">The sequence shown here is derived from an EMBL/GenBank/DDBJ whole genome shotgun (WGS) entry which is preliminary data.</text>
</comment>
<name>A0AAE0N8F9_9PEZI</name>
<evidence type="ECO:0000313" key="2">
    <source>
        <dbReference type="EMBL" id="KAK3374636.1"/>
    </source>
</evidence>
<keyword evidence="3" id="KW-1185">Reference proteome</keyword>
<dbReference type="AlphaFoldDB" id="A0AAE0N8F9"/>
<evidence type="ECO:0000256" key="1">
    <source>
        <dbReference type="SAM" id="SignalP"/>
    </source>
</evidence>
<gene>
    <name evidence="2" type="ORF">B0H63DRAFT_480646</name>
</gene>
<protein>
    <recommendedName>
        <fullName evidence="4">Secreted protein</fullName>
    </recommendedName>
</protein>
<feature type="chain" id="PRO_5041995829" description="Secreted protein" evidence="1">
    <location>
        <begin position="23"/>
        <end position="84"/>
    </location>
</feature>
<sequence>MMRGQKQAVCLTLCFLRSPVISWESFSFLKEDLSCEVGDLDLRSSISVFLGNCEKQFGNCRSSDARQKVKSCSEHHFGFAIPSR</sequence>
<evidence type="ECO:0000313" key="3">
    <source>
        <dbReference type="Proteomes" id="UP001285441"/>
    </source>
</evidence>
<reference evidence="2" key="2">
    <citation type="submission" date="2023-06" db="EMBL/GenBank/DDBJ databases">
        <authorList>
            <consortium name="Lawrence Berkeley National Laboratory"/>
            <person name="Haridas S."/>
            <person name="Hensen N."/>
            <person name="Bonometti L."/>
            <person name="Westerberg I."/>
            <person name="Brannstrom I.O."/>
            <person name="Guillou S."/>
            <person name="Cros-Aarteil S."/>
            <person name="Calhoun S."/>
            <person name="Kuo A."/>
            <person name="Mondo S."/>
            <person name="Pangilinan J."/>
            <person name="Riley R."/>
            <person name="LaButti K."/>
            <person name="Andreopoulos B."/>
            <person name="Lipzen A."/>
            <person name="Chen C."/>
            <person name="Yanf M."/>
            <person name="Daum C."/>
            <person name="Ng V."/>
            <person name="Clum A."/>
            <person name="Steindorff A."/>
            <person name="Ohm R."/>
            <person name="Martin F."/>
            <person name="Silar P."/>
            <person name="Natvig D."/>
            <person name="Lalanne C."/>
            <person name="Gautier V."/>
            <person name="Ament-velasquez S.L."/>
            <person name="Kruys A."/>
            <person name="Hutchinson M.I."/>
            <person name="Powell A.J."/>
            <person name="Barry K."/>
            <person name="Miller A.N."/>
            <person name="Grigoriev I.V."/>
            <person name="Debuchy R."/>
            <person name="Gladieux P."/>
            <person name="Thoren M.H."/>
            <person name="Johannesson H."/>
        </authorList>
    </citation>
    <scope>NUCLEOTIDE SEQUENCE</scope>
    <source>
        <strain evidence="2">CBS 232.78</strain>
    </source>
</reference>
<proteinExistence type="predicted"/>
<reference evidence="2" key="1">
    <citation type="journal article" date="2023" name="Mol. Phylogenet. Evol.">
        <title>Genome-scale phylogeny and comparative genomics of the fungal order Sordariales.</title>
        <authorList>
            <person name="Hensen N."/>
            <person name="Bonometti L."/>
            <person name="Westerberg I."/>
            <person name="Brannstrom I.O."/>
            <person name="Guillou S."/>
            <person name="Cros-Aarteil S."/>
            <person name="Calhoun S."/>
            <person name="Haridas S."/>
            <person name="Kuo A."/>
            <person name="Mondo S."/>
            <person name="Pangilinan J."/>
            <person name="Riley R."/>
            <person name="LaButti K."/>
            <person name="Andreopoulos B."/>
            <person name="Lipzen A."/>
            <person name="Chen C."/>
            <person name="Yan M."/>
            <person name="Daum C."/>
            <person name="Ng V."/>
            <person name="Clum A."/>
            <person name="Steindorff A."/>
            <person name="Ohm R.A."/>
            <person name="Martin F."/>
            <person name="Silar P."/>
            <person name="Natvig D.O."/>
            <person name="Lalanne C."/>
            <person name="Gautier V."/>
            <person name="Ament-Velasquez S.L."/>
            <person name="Kruys A."/>
            <person name="Hutchinson M.I."/>
            <person name="Powell A.J."/>
            <person name="Barry K."/>
            <person name="Miller A.N."/>
            <person name="Grigoriev I.V."/>
            <person name="Debuchy R."/>
            <person name="Gladieux P."/>
            <person name="Hiltunen Thoren M."/>
            <person name="Johannesson H."/>
        </authorList>
    </citation>
    <scope>NUCLEOTIDE SEQUENCE</scope>
    <source>
        <strain evidence="2">CBS 232.78</strain>
    </source>
</reference>
<evidence type="ECO:0008006" key="4">
    <source>
        <dbReference type="Google" id="ProtNLM"/>
    </source>
</evidence>
<keyword evidence="1" id="KW-0732">Signal</keyword>
<feature type="signal peptide" evidence="1">
    <location>
        <begin position="1"/>
        <end position="22"/>
    </location>
</feature>
<organism evidence="2 3">
    <name type="scientific">Podospora didyma</name>
    <dbReference type="NCBI Taxonomy" id="330526"/>
    <lineage>
        <taxon>Eukaryota</taxon>
        <taxon>Fungi</taxon>
        <taxon>Dikarya</taxon>
        <taxon>Ascomycota</taxon>
        <taxon>Pezizomycotina</taxon>
        <taxon>Sordariomycetes</taxon>
        <taxon>Sordariomycetidae</taxon>
        <taxon>Sordariales</taxon>
        <taxon>Podosporaceae</taxon>
        <taxon>Podospora</taxon>
    </lineage>
</organism>